<dbReference type="InterPro" id="IPR045851">
    <property type="entry name" value="AMP-bd_C_sf"/>
</dbReference>
<protein>
    <recommendedName>
        <fullName evidence="4">Carrier domain-containing protein</fullName>
    </recommendedName>
</protein>
<dbReference type="InterPro" id="IPR000873">
    <property type="entry name" value="AMP-dep_synth/lig_dom"/>
</dbReference>
<dbReference type="SUPFAM" id="SSF56801">
    <property type="entry name" value="Acetyl-CoA synthetase-like"/>
    <property type="match status" value="1"/>
</dbReference>
<dbReference type="PANTHER" id="PTHR45527:SF1">
    <property type="entry name" value="FATTY ACID SYNTHASE"/>
    <property type="match status" value="1"/>
</dbReference>
<dbReference type="PROSITE" id="PS50075">
    <property type="entry name" value="CARRIER"/>
    <property type="match status" value="1"/>
</dbReference>
<proteinExistence type="predicted"/>
<dbReference type="InterPro" id="IPR023213">
    <property type="entry name" value="CAT-like_dom_sf"/>
</dbReference>
<feature type="domain" description="Carrier" evidence="4">
    <location>
        <begin position="944"/>
        <end position="1019"/>
    </location>
</feature>
<dbReference type="GO" id="GO:0003824">
    <property type="term" value="F:catalytic activity"/>
    <property type="evidence" value="ECO:0007669"/>
    <property type="project" value="InterPro"/>
</dbReference>
<comment type="cofactor">
    <cofactor evidence="1">
        <name>pantetheine 4'-phosphate</name>
        <dbReference type="ChEBI" id="CHEBI:47942"/>
    </cofactor>
</comment>
<dbReference type="CDD" id="cd05930">
    <property type="entry name" value="A_NRPS"/>
    <property type="match status" value="1"/>
</dbReference>
<gene>
    <name evidence="5" type="ORF">BLA60_03245</name>
</gene>
<organism evidence="5 6">
    <name type="scientific">Actinophytocola xinjiangensis</name>
    <dbReference type="NCBI Taxonomy" id="485602"/>
    <lineage>
        <taxon>Bacteria</taxon>
        <taxon>Bacillati</taxon>
        <taxon>Actinomycetota</taxon>
        <taxon>Actinomycetes</taxon>
        <taxon>Pseudonocardiales</taxon>
        <taxon>Pseudonocardiaceae</taxon>
    </lineage>
</organism>
<dbReference type="AlphaFoldDB" id="A0A7Z0WRT8"/>
<evidence type="ECO:0000256" key="3">
    <source>
        <dbReference type="ARBA" id="ARBA00022553"/>
    </source>
</evidence>
<evidence type="ECO:0000259" key="4">
    <source>
        <dbReference type="PROSITE" id="PS50075"/>
    </source>
</evidence>
<dbReference type="OrthoDB" id="2472181at2"/>
<evidence type="ECO:0000313" key="5">
    <source>
        <dbReference type="EMBL" id="OLF14178.1"/>
    </source>
</evidence>
<dbReference type="GO" id="GO:0008610">
    <property type="term" value="P:lipid biosynthetic process"/>
    <property type="evidence" value="ECO:0007669"/>
    <property type="project" value="UniProtKB-ARBA"/>
</dbReference>
<dbReference type="GO" id="GO:0031177">
    <property type="term" value="F:phosphopantetheine binding"/>
    <property type="evidence" value="ECO:0007669"/>
    <property type="project" value="TreeGrafter"/>
</dbReference>
<dbReference type="Gene3D" id="3.30.300.30">
    <property type="match status" value="1"/>
</dbReference>
<dbReference type="GO" id="GO:0005737">
    <property type="term" value="C:cytoplasm"/>
    <property type="evidence" value="ECO:0007669"/>
    <property type="project" value="TreeGrafter"/>
</dbReference>
<dbReference type="RefSeq" id="WP_075131125.1">
    <property type="nucleotide sequence ID" value="NZ_MSIF01000001.1"/>
</dbReference>
<dbReference type="Proteomes" id="UP000185696">
    <property type="component" value="Unassembled WGS sequence"/>
</dbReference>
<dbReference type="InterPro" id="IPR025110">
    <property type="entry name" value="AMP-bd_C"/>
</dbReference>
<keyword evidence="2" id="KW-0596">Phosphopantetheine</keyword>
<name>A0A7Z0WRT8_9PSEU</name>
<dbReference type="InterPro" id="IPR036736">
    <property type="entry name" value="ACP-like_sf"/>
</dbReference>
<dbReference type="Gene3D" id="2.30.38.10">
    <property type="entry name" value="Luciferase, Domain 3"/>
    <property type="match status" value="1"/>
</dbReference>
<dbReference type="Gene3D" id="3.40.50.980">
    <property type="match status" value="2"/>
</dbReference>
<keyword evidence="6" id="KW-1185">Reference proteome</keyword>
<dbReference type="InterPro" id="IPR010071">
    <property type="entry name" value="AA_adenyl_dom"/>
</dbReference>
<keyword evidence="3" id="KW-0597">Phosphoprotein</keyword>
<evidence type="ECO:0000256" key="2">
    <source>
        <dbReference type="ARBA" id="ARBA00022450"/>
    </source>
</evidence>
<dbReference type="SUPFAM" id="SSF47336">
    <property type="entry name" value="ACP-like"/>
    <property type="match status" value="1"/>
</dbReference>
<dbReference type="InterPro" id="IPR001242">
    <property type="entry name" value="Condensation_dom"/>
</dbReference>
<evidence type="ECO:0000313" key="6">
    <source>
        <dbReference type="Proteomes" id="UP000185696"/>
    </source>
</evidence>
<dbReference type="CDD" id="cd19531">
    <property type="entry name" value="LCL_NRPS-like"/>
    <property type="match status" value="1"/>
</dbReference>
<dbReference type="Pfam" id="PF00501">
    <property type="entry name" value="AMP-binding"/>
    <property type="match status" value="1"/>
</dbReference>
<dbReference type="NCBIfam" id="TIGR01733">
    <property type="entry name" value="AA-adenyl-dom"/>
    <property type="match status" value="1"/>
</dbReference>
<reference evidence="5 6" key="1">
    <citation type="submission" date="2016-12" db="EMBL/GenBank/DDBJ databases">
        <title>The draft genome sequence of Actinophytocola xinjiangensis.</title>
        <authorList>
            <person name="Wang W."/>
            <person name="Yuan L."/>
        </authorList>
    </citation>
    <scope>NUCLEOTIDE SEQUENCE [LARGE SCALE GENOMIC DNA]</scope>
    <source>
        <strain evidence="5 6">CGMCC 4.4663</strain>
    </source>
</reference>
<dbReference type="Gene3D" id="3.30.559.30">
    <property type="entry name" value="Nonribosomal peptide synthetase, condensation domain"/>
    <property type="match status" value="1"/>
</dbReference>
<dbReference type="Pfam" id="PF00550">
    <property type="entry name" value="PP-binding"/>
    <property type="match status" value="1"/>
</dbReference>
<dbReference type="GO" id="GO:0043041">
    <property type="term" value="P:amino acid activation for nonribosomal peptide biosynthetic process"/>
    <property type="evidence" value="ECO:0007669"/>
    <property type="project" value="TreeGrafter"/>
</dbReference>
<dbReference type="Gene3D" id="3.30.559.10">
    <property type="entry name" value="Chloramphenicol acetyltransferase-like domain"/>
    <property type="match status" value="1"/>
</dbReference>
<dbReference type="PANTHER" id="PTHR45527">
    <property type="entry name" value="NONRIBOSOMAL PEPTIDE SYNTHETASE"/>
    <property type="match status" value="1"/>
</dbReference>
<dbReference type="GO" id="GO:0044550">
    <property type="term" value="P:secondary metabolite biosynthetic process"/>
    <property type="evidence" value="ECO:0007669"/>
    <property type="project" value="TreeGrafter"/>
</dbReference>
<accession>A0A7Z0WRT8</accession>
<dbReference type="Gene3D" id="1.10.1200.10">
    <property type="entry name" value="ACP-like"/>
    <property type="match status" value="1"/>
</dbReference>
<dbReference type="Pfam" id="PF00668">
    <property type="entry name" value="Condensation"/>
    <property type="match status" value="1"/>
</dbReference>
<dbReference type="Pfam" id="PF13193">
    <property type="entry name" value="AMP-binding_C"/>
    <property type="match status" value="1"/>
</dbReference>
<evidence type="ECO:0000256" key="1">
    <source>
        <dbReference type="ARBA" id="ARBA00001957"/>
    </source>
</evidence>
<dbReference type="InterPro" id="IPR009081">
    <property type="entry name" value="PP-bd_ACP"/>
</dbReference>
<dbReference type="EMBL" id="MSIF01000001">
    <property type="protein sequence ID" value="OLF14178.1"/>
    <property type="molecule type" value="Genomic_DNA"/>
</dbReference>
<dbReference type="SUPFAM" id="SSF52777">
    <property type="entry name" value="CoA-dependent acyltransferases"/>
    <property type="match status" value="2"/>
</dbReference>
<sequence>MNDRELAATLVPALPFQERLLLSERLTADRAVHPIPVRLRLSGPLDPDALRAALAGCVRRHEALRTGFETVDGRPHQVVVDAPGLPVPLRTVDLTEDPGRLDGLAAEEAGRPFDPTAIPQARAVLVTLGPDEHELLLTVHHAVCDGSSIEQLVAELVAGYGGEDVPPPRTGLLDWTARRLHDAGSPAATADLDHWLDRLDGVATVLELPADRPRTTSVESVAHRVTVESALVDRLRALGRAERTGFAATLLAGLAAVLHAHTGQDDFCVGVPLSLRDDPALDRTVGPLLTTVAVRLRVAGTFRELVRATGRALREAQAHTTVPFERVLDSLALPRSGGLAPLFQVMFTHERVRRRQWDTGGVRVRADIAGATAARNDLTVAVTELDDRLDVLVEHRADIFDPDRLGRLAGHLRTVLAAAAGAPDRPVVRLPLLDATERDLVLRRWNDTDAPVPATTAAALFAACVARDPDAPAIHTGGTTVTYGELDVEVETLARHLADLGAGRETLVGVGLPRGRDAIVALLAVHRAGAAYLPLDPSYPPARLAAIVTGSRCATVVTRPGVLPPLPVTEVHLDAHPPGRTVPVAPAPDDLAYVIHTSGSTGVPNGVAVTHRSLVARVLDDGCADFGPGQAVLNLASLSFDASVSEVWAPLCNGGAIVVPRVDQPFLDQVREGVTGAPVTTLQLVSPQLPLVLDSAPELFDGVSQVVVGGDLLSPGHAAGLLARRPGVRFTHVYGPTECTLFALTDSPAEIDPGRSTVPLGRPLANTRIYLLDAGARPVPLGSPGEIHLAGVGVARGYLHQPALTARRFLPDPFGPPGTRMYRTGDLGRFLPDGRVEFLGRVDHQVKIRGFRVEVGEVEATLCAHPGVREAAVVVRDGRLVAHVVPAGADPPDTELLRGHCRTTLPEHLVPAAFSVLDRLPLTRNGKVDRAALPAPAVPVAGGSARTPVERELAALWARVLDVPDVPDDTNFFLAGGDSIRIAKLYDLVDATWPGRLRLAELFELGTVRTQAAAVLDREERDTDA</sequence>
<dbReference type="FunFam" id="2.30.38.10:FF:000001">
    <property type="entry name" value="Non-ribosomal peptide synthetase PvdI"/>
    <property type="match status" value="1"/>
</dbReference>
<comment type="caution">
    <text evidence="5">The sequence shown here is derived from an EMBL/GenBank/DDBJ whole genome shotgun (WGS) entry which is preliminary data.</text>
</comment>